<reference evidence="6" key="1">
    <citation type="journal article" date="2013" name="PLoS Genet.">
        <title>The genome of Spraguea lophii and the basis of host-microsporidian interactions.</title>
        <authorList>
            <person name="Campbell S.E."/>
            <person name="Williams T.A."/>
            <person name="Yousuf A."/>
            <person name="Soanes D.M."/>
            <person name="Paszkiewicz K.H."/>
            <person name="Williams B.A.P."/>
        </authorList>
    </citation>
    <scope>NUCLEOTIDE SEQUENCE [LARGE SCALE GENOMIC DNA]</scope>
    <source>
        <strain evidence="6">42_110</strain>
    </source>
</reference>
<name>S7XVG3_SPRLO</name>
<dbReference type="Gene3D" id="2.130.10.10">
    <property type="entry name" value="YVTN repeat-like/Quinoprotein amine dehydrogenase"/>
    <property type="match status" value="1"/>
</dbReference>
<organism evidence="5 6">
    <name type="scientific">Spraguea lophii (strain 42_110)</name>
    <name type="common">Microsporidian parasite</name>
    <dbReference type="NCBI Taxonomy" id="1358809"/>
    <lineage>
        <taxon>Eukaryota</taxon>
        <taxon>Fungi</taxon>
        <taxon>Fungi incertae sedis</taxon>
        <taxon>Microsporidia</taxon>
        <taxon>Spragueidae</taxon>
        <taxon>Spraguea</taxon>
    </lineage>
</organism>
<feature type="repeat" description="WD" evidence="4">
    <location>
        <begin position="146"/>
        <end position="188"/>
    </location>
</feature>
<dbReference type="InterPro" id="IPR015943">
    <property type="entry name" value="WD40/YVTN_repeat-like_dom_sf"/>
</dbReference>
<evidence type="ECO:0000256" key="4">
    <source>
        <dbReference type="PROSITE-ProRule" id="PRU00221"/>
    </source>
</evidence>
<keyword evidence="3" id="KW-0677">Repeat</keyword>
<dbReference type="InParanoid" id="S7XVG3"/>
<dbReference type="AlphaFoldDB" id="S7XVG3"/>
<gene>
    <name evidence="5" type="ORF">SLOPH_2232</name>
</gene>
<evidence type="ECO:0007829" key="7">
    <source>
        <dbReference type="PDB" id="7QCA"/>
    </source>
</evidence>
<dbReference type="PDB" id="8P5D">
    <property type="method" value="EM"/>
    <property type="resolution" value="10.80 A"/>
    <property type="chains" value="SGG=1-326"/>
</dbReference>
<dbReference type="FunCoup" id="S7XVG3">
    <property type="interactions" value="273"/>
</dbReference>
<evidence type="ECO:0000256" key="2">
    <source>
        <dbReference type="ARBA" id="ARBA00022574"/>
    </source>
</evidence>
<reference evidence="7 8" key="2">
    <citation type="journal article" date="2023" name="Nat. Microbiol.">
        <title>CryoEM reveals that ribosomes in microsporidian spores are locked in a dimeric hibernating state.</title>
        <authorList>
            <person name="McLaren M."/>
            <person name="Conners R."/>
            <person name="Isupov M.N."/>
            <person name="Gil-Diez P."/>
            <person name="Gambelli L."/>
            <person name="Gold V.A.M."/>
            <person name="Walter A."/>
            <person name="Connell S.R."/>
            <person name="Williams B."/>
            <person name="Daum B."/>
        </authorList>
    </citation>
    <scope>STRUCTURE BY ELECTRON MICROSCOPY (2.79 ANGSTROMS)</scope>
</reference>
<evidence type="ECO:0000256" key="1">
    <source>
        <dbReference type="ARBA" id="ARBA00007253"/>
    </source>
</evidence>
<keyword evidence="7 8" id="KW-0002">3D-structure</keyword>
<dbReference type="InterPro" id="IPR001680">
    <property type="entry name" value="WD40_rpt"/>
</dbReference>
<dbReference type="SMART" id="SM00320">
    <property type="entry name" value="WD40"/>
    <property type="match status" value="7"/>
</dbReference>
<dbReference type="EMDB" id="EMD-17457"/>
<dbReference type="PROSITE" id="PS50082">
    <property type="entry name" value="WD_REPEATS_2"/>
    <property type="match status" value="3"/>
</dbReference>
<dbReference type="PROSITE" id="PS50294">
    <property type="entry name" value="WD_REPEATS_REGION"/>
    <property type="match status" value="3"/>
</dbReference>
<evidence type="ECO:0000313" key="5">
    <source>
        <dbReference type="EMBL" id="EPR79878.1"/>
    </source>
</evidence>
<feature type="repeat" description="WD" evidence="4">
    <location>
        <begin position="100"/>
        <end position="132"/>
    </location>
</feature>
<dbReference type="SUPFAM" id="SSF50978">
    <property type="entry name" value="WD40 repeat-like"/>
    <property type="match status" value="1"/>
</dbReference>
<dbReference type="OrthoDB" id="7875889at2759"/>
<feature type="repeat" description="WD" evidence="4">
    <location>
        <begin position="59"/>
        <end position="100"/>
    </location>
</feature>
<dbReference type="PROSITE" id="PS00678">
    <property type="entry name" value="WD_REPEATS_1"/>
    <property type="match status" value="1"/>
</dbReference>
<proteinExistence type="evidence at protein level"/>
<sequence>MISLNEKGSQYVHKQMVTCLEVPNEGNSDILYTASRDKKIYSILLKPEEDKVGKYIKSYEGHSGFVNCITTNSSNDKIISGSSDNTARIFDVESQKSVVLKGHTRDITSISINTEDNKIITGSVDGKIMLWNTQGKCAEVFDGECQNTHTSWINCVAFRPFNSNIVVSGSEDGTLKIWDIEEKRVMETFINGFSVTEIKEKGIEIERKSAVTSLSMSPDGSLCAYGSKNSMVYVFKFDDNKCVINFDAGSTVKALAFGLTDVSIACATESEIILWDILKNVRIARIDYSSYGNGVYCTSLVWAKDMLLAGFSDGRITAYERTIIEE</sequence>
<dbReference type="VEuPathDB" id="MicrosporidiaDB:SLOPH_2232"/>
<dbReference type="PDB" id="8P60">
    <property type="method" value="EM"/>
    <property type="resolution" value="14.30 A"/>
    <property type="chains" value="RGG/SGG=1-326"/>
</dbReference>
<evidence type="ECO:0007829" key="8">
    <source>
        <dbReference type="PDB" id="8P5D"/>
    </source>
</evidence>
<dbReference type="InterPro" id="IPR036322">
    <property type="entry name" value="WD40_repeat_dom_sf"/>
</dbReference>
<dbReference type="OMA" id="DGHKEWI"/>
<keyword evidence="6" id="KW-1185">Reference proteome</keyword>
<accession>S7XVG3</accession>
<dbReference type="EMBL" id="ATCN01000082">
    <property type="protein sequence ID" value="EPR79878.1"/>
    <property type="molecule type" value="Genomic_DNA"/>
</dbReference>
<comment type="caution">
    <text evidence="5">The sequence shown here is derived from an EMBL/GenBank/DDBJ whole genome shotgun (WGS) entry which is preliminary data.</text>
</comment>
<dbReference type="Pfam" id="PF00400">
    <property type="entry name" value="WD40"/>
    <property type="match status" value="4"/>
</dbReference>
<dbReference type="EMDB" id="EMD-17448"/>
<dbReference type="Proteomes" id="UP000014978">
    <property type="component" value="Unassembled WGS sequence"/>
</dbReference>
<dbReference type="CDD" id="cd00200">
    <property type="entry name" value="WD40"/>
    <property type="match status" value="1"/>
</dbReference>
<dbReference type="PRINTS" id="PR00320">
    <property type="entry name" value="GPROTEINBRPT"/>
</dbReference>
<keyword evidence="2 4" id="KW-0853">WD repeat</keyword>
<evidence type="ECO:0000256" key="3">
    <source>
        <dbReference type="ARBA" id="ARBA00022737"/>
    </source>
</evidence>
<protein>
    <submittedName>
        <fullName evidence="5">Guanine nucleotide binding protein beta subunit</fullName>
    </submittedName>
</protein>
<dbReference type="InterPro" id="IPR045223">
    <property type="entry name" value="RACK1-like"/>
</dbReference>
<dbReference type="InterPro" id="IPR019775">
    <property type="entry name" value="WD40_repeat_CS"/>
</dbReference>
<dbReference type="EMDB" id="EMD-13892"/>
<comment type="similarity">
    <text evidence="1">Belongs to the WD repeat G protein beta family. Ribosomal protein RACK1 subfamily.</text>
</comment>
<dbReference type="GO" id="GO:0043022">
    <property type="term" value="F:ribosome binding"/>
    <property type="evidence" value="ECO:0007669"/>
    <property type="project" value="InterPro"/>
</dbReference>
<evidence type="ECO:0000313" key="6">
    <source>
        <dbReference type="Proteomes" id="UP000014978"/>
    </source>
</evidence>
<dbReference type="InterPro" id="IPR020472">
    <property type="entry name" value="WD40_PAC1"/>
</dbReference>
<dbReference type="HOGENOM" id="CLU_831632_0_0_1"/>
<dbReference type="GO" id="GO:0045182">
    <property type="term" value="F:translation regulator activity"/>
    <property type="evidence" value="ECO:0007669"/>
    <property type="project" value="InterPro"/>
</dbReference>
<dbReference type="STRING" id="1358809.S7XVG3"/>
<dbReference type="PANTHER" id="PTHR19868">
    <property type="entry name" value="RECEPTOR FOR ACTIVATED PROTEIN KINASE C RACK1"/>
    <property type="match status" value="1"/>
</dbReference>
<dbReference type="PDB" id="7QCA">
    <property type="method" value="EM"/>
    <property type="resolution" value="2.79 A"/>
    <property type="chains" value="SGG=1-326"/>
</dbReference>